<dbReference type="EMBL" id="JAJSOW010000106">
    <property type="protein sequence ID" value="KAI9160438.1"/>
    <property type="molecule type" value="Genomic_DNA"/>
</dbReference>
<gene>
    <name evidence="1" type="ORF">LWI28_008093</name>
</gene>
<dbReference type="AlphaFoldDB" id="A0AAD5NIX5"/>
<evidence type="ECO:0000313" key="2">
    <source>
        <dbReference type="Proteomes" id="UP001064489"/>
    </source>
</evidence>
<sequence length="153" mass="17208">MAVAFYDVNSATGLEKLDEYLITYSYITGYQASKDDLTVYIALSKSTSSDYVNTFRWYNHIDAPGDIEMVKARINLSRDLDGIATTMVRKGMIRVYVENGKGNKMRLHPNLELFSMCKVGNFGIVKLSDASDSKIEGNEDIDIEIVIECKVKL</sequence>
<accession>A0AAD5NIX5</accession>
<reference evidence="1" key="2">
    <citation type="submission" date="2023-02" db="EMBL/GenBank/DDBJ databases">
        <authorList>
            <person name="Swenson N.G."/>
            <person name="Wegrzyn J.L."/>
            <person name="Mcevoy S.L."/>
        </authorList>
    </citation>
    <scope>NUCLEOTIDE SEQUENCE</scope>
    <source>
        <strain evidence="1">91603</strain>
        <tissue evidence="1">Leaf</tissue>
    </source>
</reference>
<protein>
    <submittedName>
        <fullName evidence="1">Uncharacterized protein</fullName>
    </submittedName>
</protein>
<evidence type="ECO:0000313" key="1">
    <source>
        <dbReference type="EMBL" id="KAI9160438.1"/>
    </source>
</evidence>
<keyword evidence="2" id="KW-1185">Reference proteome</keyword>
<dbReference type="Proteomes" id="UP001064489">
    <property type="component" value="Chromosome 2"/>
</dbReference>
<dbReference type="InterPro" id="IPR036282">
    <property type="entry name" value="Glutathione-S-Trfase_C_sf"/>
</dbReference>
<dbReference type="SUPFAM" id="SSF47616">
    <property type="entry name" value="GST C-terminal domain-like"/>
    <property type="match status" value="1"/>
</dbReference>
<proteinExistence type="predicted"/>
<organism evidence="1 2">
    <name type="scientific">Acer negundo</name>
    <name type="common">Box elder</name>
    <dbReference type="NCBI Taxonomy" id="4023"/>
    <lineage>
        <taxon>Eukaryota</taxon>
        <taxon>Viridiplantae</taxon>
        <taxon>Streptophyta</taxon>
        <taxon>Embryophyta</taxon>
        <taxon>Tracheophyta</taxon>
        <taxon>Spermatophyta</taxon>
        <taxon>Magnoliopsida</taxon>
        <taxon>eudicotyledons</taxon>
        <taxon>Gunneridae</taxon>
        <taxon>Pentapetalae</taxon>
        <taxon>rosids</taxon>
        <taxon>malvids</taxon>
        <taxon>Sapindales</taxon>
        <taxon>Sapindaceae</taxon>
        <taxon>Hippocastanoideae</taxon>
        <taxon>Acereae</taxon>
        <taxon>Acer</taxon>
    </lineage>
</organism>
<name>A0AAD5NIX5_ACENE</name>
<reference evidence="1" key="1">
    <citation type="journal article" date="2022" name="Plant J.">
        <title>Strategies of tolerance reflected in two North American maple genomes.</title>
        <authorList>
            <person name="McEvoy S.L."/>
            <person name="Sezen U.U."/>
            <person name="Trouern-Trend A."/>
            <person name="McMahon S.M."/>
            <person name="Schaberg P.G."/>
            <person name="Yang J."/>
            <person name="Wegrzyn J.L."/>
            <person name="Swenson N.G."/>
        </authorList>
    </citation>
    <scope>NUCLEOTIDE SEQUENCE</scope>
    <source>
        <strain evidence="1">91603</strain>
    </source>
</reference>
<comment type="caution">
    <text evidence="1">The sequence shown here is derived from an EMBL/GenBank/DDBJ whole genome shotgun (WGS) entry which is preliminary data.</text>
</comment>
<dbReference type="Gene3D" id="1.20.1050.130">
    <property type="match status" value="1"/>
</dbReference>